<comment type="cofactor">
    <cofactor evidence="1">
        <name>Mn(2+)</name>
        <dbReference type="ChEBI" id="CHEBI:29035"/>
    </cofactor>
</comment>
<dbReference type="AlphaFoldDB" id="A0AA38PGZ5"/>
<protein>
    <submittedName>
        <fullName evidence="11">Pyrophosphatase DCP2</fullName>
    </submittedName>
</protein>
<evidence type="ECO:0000256" key="6">
    <source>
        <dbReference type="ARBA" id="ARBA00022801"/>
    </source>
</evidence>
<dbReference type="Pfam" id="PF00293">
    <property type="entry name" value="NUDIX"/>
    <property type="match status" value="1"/>
</dbReference>
<keyword evidence="6" id="KW-0378">Hydrolase</keyword>
<feature type="domain" description="Nudix hydrolase" evidence="10">
    <location>
        <begin position="117"/>
        <end position="246"/>
    </location>
</feature>
<dbReference type="PROSITE" id="PS00893">
    <property type="entry name" value="NUDIX_BOX"/>
    <property type="match status" value="1"/>
</dbReference>
<evidence type="ECO:0000256" key="7">
    <source>
        <dbReference type="ARBA" id="ARBA00022884"/>
    </source>
</evidence>
<dbReference type="PROSITE" id="PS51462">
    <property type="entry name" value="NUDIX"/>
    <property type="match status" value="1"/>
</dbReference>
<dbReference type="Pfam" id="PF05026">
    <property type="entry name" value="DCP2"/>
    <property type="match status" value="1"/>
</dbReference>
<dbReference type="FunFam" id="3.90.79.10:FF:000003">
    <property type="entry name" value="M7GpppN-mRNA hydrolase isoform 2"/>
    <property type="match status" value="1"/>
</dbReference>
<dbReference type="Gene3D" id="3.90.79.10">
    <property type="entry name" value="Nucleoside Triphosphate Pyrophosphohydrolase"/>
    <property type="match status" value="1"/>
</dbReference>
<evidence type="ECO:0000256" key="8">
    <source>
        <dbReference type="ARBA" id="ARBA00023211"/>
    </source>
</evidence>
<evidence type="ECO:0000259" key="10">
    <source>
        <dbReference type="PROSITE" id="PS51462"/>
    </source>
</evidence>
<dbReference type="GO" id="GO:0003723">
    <property type="term" value="F:RNA binding"/>
    <property type="evidence" value="ECO:0007669"/>
    <property type="project" value="UniProtKB-KW"/>
</dbReference>
<dbReference type="CDD" id="cd03672">
    <property type="entry name" value="NUDIX_Dcp2p_Nudt20"/>
    <property type="match status" value="1"/>
</dbReference>
<evidence type="ECO:0000313" key="12">
    <source>
        <dbReference type="Proteomes" id="UP001163846"/>
    </source>
</evidence>
<sequence>MSTSSSSSPELFSASQAPTDLSAARYATMYETEEDVLEDLTSRFILNLPDEELNSIERISFQVEQAHWYYEDFIREANPKLPSLPLKKFSAMLFNACPLLHREDHEQAFYNFMQYKTRVPVCGAIMLNDTWEKCVLVKGWKSSSGWGFPKGKINEDEPQPNCAIREVLEETGYNIASQLNPDNVIEMSIKEQKIALYVVPGVPEDFPFKTKTRKEISKIEWFRLSDLPTWKRNKTTPGKFYLISPFIGALKQFIKEHKTVTVPRKPPKAKKVQNYQSPSVARHEPTLADSPSSSSQEANQESSSQSSSAENGEPQTPSPRSIPTFANHVDVVDTSVLDPHFARLLNGLTLSEAVPGKQEIIAKSPTPQLPPPQEYASEILTEINQKPSTPLRTSSTTVSGNLSMAGVTPIGHHSRNSPAITLETTAFSPPLRMTSNSSTSLSGDDNTITSPLSSASSAKPFRGTSRRTSSTADISPYLSKAPEIPSSAKHLKQIAVLEAAANESARMSPILQMRDAVVSGVAKEHMERYPQSLASQSILPQPIPQTFTSSAVRGHDLLYSSAPMGVPGIPPPPVLGNTTYPSMYDDPFVIRPRTSQASHRASYAGISNVPGSMSMTHSQLSTMMNLPRTSSVLPMQMSPGQTQYRFPPPVASQPHYPTNVTSPNQIPPYVPTHYPVPSGPLPPLPPLQVPISAPALSPVFNVPSLPSQGPSTLFGNPLLSILNGNPNPNGNTIIPGPYRGPA</sequence>
<dbReference type="PANTHER" id="PTHR23114:SF17">
    <property type="entry name" value="M7GPPPN-MRNA HYDROLASE"/>
    <property type="match status" value="1"/>
</dbReference>
<dbReference type="InterPro" id="IPR036189">
    <property type="entry name" value="DCP2_BoxA_sf"/>
</dbReference>
<dbReference type="GO" id="GO:0000932">
    <property type="term" value="C:P-body"/>
    <property type="evidence" value="ECO:0007669"/>
    <property type="project" value="TreeGrafter"/>
</dbReference>
<feature type="compositionally biased region" description="Polar residues" evidence="9">
    <location>
        <begin position="429"/>
        <end position="457"/>
    </location>
</feature>
<dbReference type="Gene3D" id="1.10.10.1050">
    <property type="entry name" value="Dcp2, box A domain"/>
    <property type="match status" value="1"/>
</dbReference>
<dbReference type="GO" id="GO:0000184">
    <property type="term" value="P:nuclear-transcribed mRNA catabolic process, nonsense-mediated decay"/>
    <property type="evidence" value="ECO:0007669"/>
    <property type="project" value="InterPro"/>
</dbReference>
<keyword evidence="8" id="KW-0464">Manganese</keyword>
<comment type="caution">
    <text evidence="11">The sequence shown here is derived from an EMBL/GenBank/DDBJ whole genome shotgun (WGS) entry which is preliminary data.</text>
</comment>
<organism evidence="11 12">
    <name type="scientific">Lentinula raphanica</name>
    <dbReference type="NCBI Taxonomy" id="153919"/>
    <lineage>
        <taxon>Eukaryota</taxon>
        <taxon>Fungi</taxon>
        <taxon>Dikarya</taxon>
        <taxon>Basidiomycota</taxon>
        <taxon>Agaricomycotina</taxon>
        <taxon>Agaricomycetes</taxon>
        <taxon>Agaricomycetidae</taxon>
        <taxon>Agaricales</taxon>
        <taxon>Marasmiineae</taxon>
        <taxon>Omphalotaceae</taxon>
        <taxon>Lentinula</taxon>
    </lineage>
</organism>
<dbReference type="EMBL" id="MU806008">
    <property type="protein sequence ID" value="KAJ3842361.1"/>
    <property type="molecule type" value="Genomic_DNA"/>
</dbReference>
<evidence type="ECO:0000256" key="9">
    <source>
        <dbReference type="SAM" id="MobiDB-lite"/>
    </source>
</evidence>
<dbReference type="InterPro" id="IPR015797">
    <property type="entry name" value="NUDIX_hydrolase-like_dom_sf"/>
</dbReference>
<dbReference type="InterPro" id="IPR007722">
    <property type="entry name" value="DCP2_BoxA"/>
</dbReference>
<proteinExistence type="inferred from homology"/>
<keyword evidence="7" id="KW-0694">RNA-binding</keyword>
<dbReference type="InterPro" id="IPR044099">
    <property type="entry name" value="Dcp2_NUDIX"/>
</dbReference>
<reference evidence="11" key="1">
    <citation type="submission" date="2022-08" db="EMBL/GenBank/DDBJ databases">
        <authorList>
            <consortium name="DOE Joint Genome Institute"/>
            <person name="Min B."/>
            <person name="Riley R."/>
            <person name="Sierra-Patev S."/>
            <person name="Naranjo-Ortiz M."/>
            <person name="Looney B."/>
            <person name="Konkel Z."/>
            <person name="Slot J.C."/>
            <person name="Sakamoto Y."/>
            <person name="Steenwyk J.L."/>
            <person name="Rokas A."/>
            <person name="Carro J."/>
            <person name="Camarero S."/>
            <person name="Ferreira P."/>
            <person name="Molpeceres G."/>
            <person name="Ruiz-Duenas F.J."/>
            <person name="Serrano A."/>
            <person name="Henrissat B."/>
            <person name="Drula E."/>
            <person name="Hughes K.W."/>
            <person name="Mata J.L."/>
            <person name="Ishikawa N.K."/>
            <person name="Vargas-Isla R."/>
            <person name="Ushijima S."/>
            <person name="Smith C.A."/>
            <person name="Ahrendt S."/>
            <person name="Andreopoulos W."/>
            <person name="He G."/>
            <person name="Labutti K."/>
            <person name="Lipzen A."/>
            <person name="Ng V."/>
            <person name="Sandor L."/>
            <person name="Barry K."/>
            <person name="Martinez A.T."/>
            <person name="Xiao Y."/>
            <person name="Gibbons J.G."/>
            <person name="Terashima K."/>
            <person name="Hibbett D.S."/>
            <person name="Grigoriev I.V."/>
        </authorList>
    </citation>
    <scope>NUCLEOTIDE SEQUENCE</scope>
    <source>
        <strain evidence="11">TFB9207</strain>
    </source>
</reference>
<dbReference type="Proteomes" id="UP001163846">
    <property type="component" value="Unassembled WGS sequence"/>
</dbReference>
<evidence type="ECO:0000256" key="3">
    <source>
        <dbReference type="ARBA" id="ARBA00005279"/>
    </source>
</evidence>
<dbReference type="GO" id="GO:0030145">
    <property type="term" value="F:manganese ion binding"/>
    <property type="evidence" value="ECO:0007669"/>
    <property type="project" value="InterPro"/>
</dbReference>
<evidence type="ECO:0000256" key="4">
    <source>
        <dbReference type="ARBA" id="ARBA00022490"/>
    </source>
</evidence>
<dbReference type="GO" id="GO:0000290">
    <property type="term" value="P:deadenylation-dependent decapping of nuclear-transcribed mRNA"/>
    <property type="evidence" value="ECO:0007669"/>
    <property type="project" value="InterPro"/>
</dbReference>
<dbReference type="GO" id="GO:0140933">
    <property type="term" value="F:5'-(N(7)-methylguanosine 5'-triphospho)-[mRNA] hydrolase activity"/>
    <property type="evidence" value="ECO:0007669"/>
    <property type="project" value="InterPro"/>
</dbReference>
<evidence type="ECO:0000256" key="5">
    <source>
        <dbReference type="ARBA" id="ARBA00022723"/>
    </source>
</evidence>
<dbReference type="SMART" id="SM01125">
    <property type="entry name" value="DCP2"/>
    <property type="match status" value="1"/>
</dbReference>
<accession>A0AA38PGZ5</accession>
<dbReference type="InterPro" id="IPR000086">
    <property type="entry name" value="NUDIX_hydrolase_dom"/>
</dbReference>
<evidence type="ECO:0000256" key="2">
    <source>
        <dbReference type="ARBA" id="ARBA00004496"/>
    </source>
</evidence>
<feature type="region of interest" description="Disordered" evidence="9">
    <location>
        <begin position="261"/>
        <end position="324"/>
    </location>
</feature>
<name>A0AA38PGZ5_9AGAR</name>
<dbReference type="InterPro" id="IPR020084">
    <property type="entry name" value="NUDIX_hydrolase_CS"/>
</dbReference>
<dbReference type="SUPFAM" id="SSF140586">
    <property type="entry name" value="Dcp2 domain-like"/>
    <property type="match status" value="1"/>
</dbReference>
<keyword evidence="12" id="KW-1185">Reference proteome</keyword>
<feature type="compositionally biased region" description="Low complexity" evidence="9">
    <location>
        <begin position="292"/>
        <end position="311"/>
    </location>
</feature>
<gene>
    <name evidence="11" type="ORF">F5878DRAFT_402663</name>
</gene>
<dbReference type="SUPFAM" id="SSF55811">
    <property type="entry name" value="Nudix"/>
    <property type="match status" value="1"/>
</dbReference>
<comment type="similarity">
    <text evidence="3">Belongs to the Nudix hydrolase family. DCP2 subfamily.</text>
</comment>
<keyword evidence="4" id="KW-0963">Cytoplasm</keyword>
<evidence type="ECO:0000313" key="11">
    <source>
        <dbReference type="EMBL" id="KAJ3842361.1"/>
    </source>
</evidence>
<dbReference type="PANTHER" id="PTHR23114">
    <property type="entry name" value="M7GPPPN-MRNA HYDROLASE"/>
    <property type="match status" value="1"/>
</dbReference>
<evidence type="ECO:0000256" key="1">
    <source>
        <dbReference type="ARBA" id="ARBA00001936"/>
    </source>
</evidence>
<feature type="region of interest" description="Disordered" evidence="9">
    <location>
        <begin position="429"/>
        <end position="473"/>
    </location>
</feature>
<comment type="subcellular location">
    <subcellularLocation>
        <location evidence="2">Cytoplasm</location>
    </subcellularLocation>
</comment>
<keyword evidence="5" id="KW-0479">Metal-binding</keyword>